<dbReference type="Proteomes" id="UP000030687">
    <property type="component" value="Unassembled WGS sequence"/>
</dbReference>
<dbReference type="InterPro" id="IPR027417">
    <property type="entry name" value="P-loop_NTPase"/>
</dbReference>
<dbReference type="InterPro" id="IPR058192">
    <property type="entry name" value="WHD_ROQ1-like"/>
</dbReference>
<dbReference type="InterPro" id="IPR045344">
    <property type="entry name" value="C-JID"/>
</dbReference>
<dbReference type="Gene3D" id="3.40.50.10140">
    <property type="entry name" value="Toll/interleukin-1 receptor homology (TIR) domain"/>
    <property type="match status" value="1"/>
</dbReference>
<keyword evidence="4" id="KW-0378">Hydrolase</keyword>
<dbReference type="Pfam" id="PF01582">
    <property type="entry name" value="TIR"/>
    <property type="match status" value="1"/>
</dbReference>
<dbReference type="PANTHER" id="PTHR11017:SF559">
    <property type="entry name" value="DISEASE RESISTANCE PROTEIN CHL1"/>
    <property type="match status" value="1"/>
</dbReference>
<dbReference type="FunFam" id="1.10.8.430:FF:000002">
    <property type="entry name" value="Disease resistance protein (TIR-NBS-LRR class)"/>
    <property type="match status" value="1"/>
</dbReference>
<proteinExistence type="predicted"/>
<dbReference type="Pfam" id="PF23286">
    <property type="entry name" value="LRR_13"/>
    <property type="match status" value="1"/>
</dbReference>
<dbReference type="Gene3D" id="3.40.50.300">
    <property type="entry name" value="P-loop containing nucleotide triphosphate hydrolases"/>
    <property type="match status" value="1"/>
</dbReference>
<evidence type="ECO:0000256" key="2">
    <source>
        <dbReference type="ARBA" id="ARBA00022614"/>
    </source>
</evidence>
<protein>
    <recommendedName>
        <fullName evidence="1">ADP-ribosyl cyclase/cyclic ADP-ribose hydrolase</fullName>
        <ecNumber evidence="1">3.2.2.6</ecNumber>
    </recommendedName>
</protein>
<evidence type="ECO:0000256" key="1">
    <source>
        <dbReference type="ARBA" id="ARBA00011982"/>
    </source>
</evidence>
<evidence type="ECO:0000256" key="6">
    <source>
        <dbReference type="ARBA" id="ARBA00023027"/>
    </source>
</evidence>
<dbReference type="SUPFAM" id="SSF52200">
    <property type="entry name" value="Toll/Interleukin receptor TIR domain"/>
    <property type="match status" value="1"/>
</dbReference>
<dbReference type="EC" id="3.2.2.6" evidence="1"/>
<dbReference type="FunCoup" id="V4TYV8">
    <property type="interactions" value="250"/>
</dbReference>
<keyword evidence="2" id="KW-0433">Leucine-rich repeat</keyword>
<dbReference type="Gramene" id="ESR55111">
    <property type="protein sequence ID" value="ESR55111"/>
    <property type="gene ID" value="CICLE_v10024379mg"/>
</dbReference>
<evidence type="ECO:0000256" key="4">
    <source>
        <dbReference type="ARBA" id="ARBA00022801"/>
    </source>
</evidence>
<evidence type="ECO:0000256" key="5">
    <source>
        <dbReference type="ARBA" id="ARBA00022821"/>
    </source>
</evidence>
<dbReference type="Pfam" id="PF20160">
    <property type="entry name" value="C-JID"/>
    <property type="match status" value="1"/>
</dbReference>
<dbReference type="Gene3D" id="3.80.10.10">
    <property type="entry name" value="Ribonuclease Inhibitor"/>
    <property type="match status" value="3"/>
</dbReference>
<accession>V4TYV8</accession>
<evidence type="ECO:0000259" key="8">
    <source>
        <dbReference type="PROSITE" id="PS50104"/>
    </source>
</evidence>
<dbReference type="PROSITE" id="PS50104">
    <property type="entry name" value="TIR"/>
    <property type="match status" value="1"/>
</dbReference>
<dbReference type="GO" id="GO:0006952">
    <property type="term" value="P:defense response"/>
    <property type="evidence" value="ECO:0007669"/>
    <property type="project" value="InterPro"/>
</dbReference>
<sequence>MSIQGVSSYVPYPLPHWKYDVFLSFRGEDTRKNFTDHLYSALDEKGIIVFRDDKELERGESISPGLFKAIEESKISIVVFSRSYAFSTWCLDELVHILECKNTNNQQMVYPIFYDVEPAVVRKQTETFQEAFAQYEEVFSENIEKVQKWRDALREVANISGWELKDSKSPIKSGILKHLVGIDSHLKNLRLLMDKECNVVCMIGICGMGGIGKTTLAGVVYDLTSHNFEASSCLANVREISEEGGLTSLQNQLLSQLLKLPNNGIWNREWFGPGSRIVITSRDKHLLMMHGVDEIYKLRELHDDKALQLFCKKAFKSHQPSTGYEQLSKWVAKYSGGLPLALKVLGSFLYGKTTKEWESALKRLKRESENEILDILKISFDGLRETEKKIFLDIACFYQGENRDYVTKILDYCDFDPVIGIRVLIDKSLIEISTDSRFWMHDLLKEMGQQIVKRQSPEDPGKRSRLWKEADIHHMLTRNTGTKTVEVIKLENFTEEAEMHFSTSSNSFLKMINLRMLLIRNLQLPEGLEYLSNELRLLEWHGYPLRSLPSNFQPDKIVELNMRYSRIEQMWCGIKHLSKLKFMRLGDSKNLIRTPDFSGMPNLEELDLGGCTRLREIHPTLLLHKKIILLNLKECKSLTTLPDKICMESLKILVLSGCRKLKNFPEIVGSRKCLSELLLDGTDIKELPKHKRSKISSNFESFWPFQFSEFSEIMTSMEHLLELHLEGTAIRGLPVSIEHLTGLVLLNLRDCKNLETLPSTIDGLKSLRNLYLSGCSKLKSMPGNFGKVESLEVLDLSGCKGPPLSSSWYLPFLISLMRRCSDPMALGFPSLSGLCSLRKLDLSDSNLGEGAIPNDIGNLCSLKELYLSKNSFITLPASINRLFNLEKLELEDCKRLQSMPQLPPSIEEVRVNGCASLETLSGALKLCNSEYISINCIDDLKLLGCNGLAFSMLKEYLEVMSNPKQKFDIVVPGSEIPEWFMHQNDGSSIKFIMPSNLYCKNKALGYAVCCVFHVHNHSPGIQMRRSYPIYQLSFHFSGSSTSYFIDFREEGSQAETDHLWLLYLSLQNCCYSNWGFEIISLSCSFDLCRVKDWR</sequence>
<keyword evidence="3" id="KW-0677">Repeat</keyword>
<dbReference type="FunFam" id="3.40.50.10140:FF:000007">
    <property type="entry name" value="Disease resistance protein (TIR-NBS-LRR class)"/>
    <property type="match status" value="1"/>
</dbReference>
<dbReference type="InterPro" id="IPR042197">
    <property type="entry name" value="Apaf_helical"/>
</dbReference>
<dbReference type="KEGG" id="cic:CICLE_v10024379mg"/>
<dbReference type="Pfam" id="PF23282">
    <property type="entry name" value="WHD_ROQ1"/>
    <property type="match status" value="1"/>
</dbReference>
<feature type="domain" description="TIR" evidence="8">
    <location>
        <begin position="17"/>
        <end position="184"/>
    </location>
</feature>
<evidence type="ECO:0000313" key="9">
    <source>
        <dbReference type="EMBL" id="ESR55111.1"/>
    </source>
</evidence>
<gene>
    <name evidence="9" type="ORF">CICLE_v10024379mg</name>
</gene>
<evidence type="ECO:0000256" key="3">
    <source>
        <dbReference type="ARBA" id="ARBA00022737"/>
    </source>
</evidence>
<dbReference type="InterPro" id="IPR035897">
    <property type="entry name" value="Toll_tir_struct_dom_sf"/>
</dbReference>
<dbReference type="eggNOG" id="ENOG502R41B">
    <property type="taxonomic scope" value="Eukaryota"/>
</dbReference>
<evidence type="ECO:0000256" key="7">
    <source>
        <dbReference type="ARBA" id="ARBA00047304"/>
    </source>
</evidence>
<dbReference type="InterPro" id="IPR001611">
    <property type="entry name" value="Leu-rich_rpt"/>
</dbReference>
<name>V4TYV8_CITCL</name>
<dbReference type="EMBL" id="KI536661">
    <property type="protein sequence ID" value="ESR55111.1"/>
    <property type="molecule type" value="Genomic_DNA"/>
</dbReference>
<dbReference type="SMART" id="SM00369">
    <property type="entry name" value="LRR_TYP"/>
    <property type="match status" value="3"/>
</dbReference>
<dbReference type="SUPFAM" id="SSF52058">
    <property type="entry name" value="L domain-like"/>
    <property type="match status" value="1"/>
</dbReference>
<dbReference type="OMA" id="RETNNLW"/>
<reference evidence="9 10" key="1">
    <citation type="submission" date="2013-10" db="EMBL/GenBank/DDBJ databases">
        <authorList>
            <consortium name="International Citrus Genome Consortium"/>
            <person name="Jenkins J."/>
            <person name="Schmutz J."/>
            <person name="Prochnik S."/>
            <person name="Rokhsar D."/>
            <person name="Gmitter F."/>
            <person name="Ollitrault P."/>
            <person name="Machado M."/>
            <person name="Talon M."/>
            <person name="Wincker P."/>
            <person name="Jaillon O."/>
            <person name="Morgante M."/>
        </authorList>
    </citation>
    <scope>NUCLEOTIDE SEQUENCE</scope>
    <source>
        <strain evidence="10">cv. Clemenules</strain>
    </source>
</reference>
<dbReference type="GO" id="GO:0007165">
    <property type="term" value="P:signal transduction"/>
    <property type="evidence" value="ECO:0007669"/>
    <property type="project" value="InterPro"/>
</dbReference>
<dbReference type="AlphaFoldDB" id="V4TYV8"/>
<evidence type="ECO:0000313" key="10">
    <source>
        <dbReference type="Proteomes" id="UP000030687"/>
    </source>
</evidence>
<dbReference type="InParanoid" id="V4TYV8"/>
<dbReference type="GO" id="GO:0061809">
    <property type="term" value="F:NAD+ nucleosidase activity, cyclic ADP-ribose generating"/>
    <property type="evidence" value="ECO:0007669"/>
    <property type="project" value="UniProtKB-EC"/>
</dbReference>
<dbReference type="SMART" id="SM00255">
    <property type="entry name" value="TIR"/>
    <property type="match status" value="1"/>
</dbReference>
<dbReference type="SUPFAM" id="SSF52540">
    <property type="entry name" value="P-loop containing nucleoside triphosphate hydrolases"/>
    <property type="match status" value="1"/>
</dbReference>
<dbReference type="Gene3D" id="1.10.8.430">
    <property type="entry name" value="Helical domain of apoptotic protease-activating factors"/>
    <property type="match status" value="1"/>
</dbReference>
<organism evidence="9 10">
    <name type="scientific">Citrus clementina</name>
    <name type="common">Clementine</name>
    <name type="synonym">Citrus deliciosa x Citrus sinensis</name>
    <dbReference type="NCBI Taxonomy" id="85681"/>
    <lineage>
        <taxon>Eukaryota</taxon>
        <taxon>Viridiplantae</taxon>
        <taxon>Streptophyta</taxon>
        <taxon>Embryophyta</taxon>
        <taxon>Tracheophyta</taxon>
        <taxon>Spermatophyta</taxon>
        <taxon>Magnoliopsida</taxon>
        <taxon>eudicotyledons</taxon>
        <taxon>Gunneridae</taxon>
        <taxon>Pentapetalae</taxon>
        <taxon>rosids</taxon>
        <taxon>malvids</taxon>
        <taxon>Sapindales</taxon>
        <taxon>Rutaceae</taxon>
        <taxon>Aurantioideae</taxon>
        <taxon>Citrus</taxon>
    </lineage>
</organism>
<dbReference type="InterPro" id="IPR032675">
    <property type="entry name" value="LRR_dom_sf"/>
</dbReference>
<dbReference type="InterPro" id="IPR058546">
    <property type="entry name" value="RPS4B/Roq1-like_LRR"/>
</dbReference>
<dbReference type="GO" id="GO:0043531">
    <property type="term" value="F:ADP binding"/>
    <property type="evidence" value="ECO:0007669"/>
    <property type="project" value="InterPro"/>
</dbReference>
<comment type="catalytic activity">
    <reaction evidence="7">
        <text>NAD(+) + H2O = ADP-D-ribose + nicotinamide + H(+)</text>
        <dbReference type="Rhea" id="RHEA:16301"/>
        <dbReference type="ChEBI" id="CHEBI:15377"/>
        <dbReference type="ChEBI" id="CHEBI:15378"/>
        <dbReference type="ChEBI" id="CHEBI:17154"/>
        <dbReference type="ChEBI" id="CHEBI:57540"/>
        <dbReference type="ChEBI" id="CHEBI:57967"/>
        <dbReference type="EC" id="3.2.2.6"/>
    </reaction>
    <physiologicalReaction direction="left-to-right" evidence="7">
        <dbReference type="Rhea" id="RHEA:16302"/>
    </physiologicalReaction>
</comment>
<keyword evidence="10" id="KW-1185">Reference proteome</keyword>
<dbReference type="InterPro" id="IPR044974">
    <property type="entry name" value="Disease_R_plants"/>
</dbReference>
<dbReference type="InterPro" id="IPR000157">
    <property type="entry name" value="TIR_dom"/>
</dbReference>
<dbReference type="PRINTS" id="PR00364">
    <property type="entry name" value="DISEASERSIST"/>
</dbReference>
<dbReference type="InterPro" id="IPR003591">
    <property type="entry name" value="Leu-rich_rpt_typical-subtyp"/>
</dbReference>
<dbReference type="PANTHER" id="PTHR11017">
    <property type="entry name" value="LEUCINE-RICH REPEAT-CONTAINING PROTEIN"/>
    <property type="match status" value="1"/>
</dbReference>
<keyword evidence="5" id="KW-0611">Plant defense</keyword>
<dbReference type="SUPFAM" id="SSF52075">
    <property type="entry name" value="Outer arm dynein light chain 1"/>
    <property type="match status" value="1"/>
</dbReference>
<dbReference type="Pfam" id="PF00560">
    <property type="entry name" value="LRR_1"/>
    <property type="match status" value="1"/>
</dbReference>
<keyword evidence="6" id="KW-0520">NAD</keyword>